<feature type="non-terminal residue" evidence="1">
    <location>
        <position position="1"/>
    </location>
</feature>
<accession>A0A9P8GQY9</accession>
<dbReference type="AlphaFoldDB" id="A0A9P8GQY9"/>
<name>A0A9P8GQY9_AURME</name>
<proteinExistence type="predicted"/>
<dbReference type="EMBL" id="JAHFYH010000001">
    <property type="protein sequence ID" value="KAH0238018.1"/>
    <property type="molecule type" value="Genomic_DNA"/>
</dbReference>
<feature type="non-terminal residue" evidence="1">
    <location>
        <position position="210"/>
    </location>
</feature>
<evidence type="ECO:0000313" key="2">
    <source>
        <dbReference type="Proteomes" id="UP000767238"/>
    </source>
</evidence>
<gene>
    <name evidence="1" type="ORF">KCV03_g69</name>
</gene>
<organism evidence="1 2">
    <name type="scientific">Aureobasidium melanogenum</name>
    <name type="common">Aureobasidium pullulans var. melanogenum</name>
    <dbReference type="NCBI Taxonomy" id="46634"/>
    <lineage>
        <taxon>Eukaryota</taxon>
        <taxon>Fungi</taxon>
        <taxon>Dikarya</taxon>
        <taxon>Ascomycota</taxon>
        <taxon>Pezizomycotina</taxon>
        <taxon>Dothideomycetes</taxon>
        <taxon>Dothideomycetidae</taxon>
        <taxon>Dothideales</taxon>
        <taxon>Saccotheciaceae</taxon>
        <taxon>Aureobasidium</taxon>
    </lineage>
</organism>
<reference evidence="1" key="2">
    <citation type="submission" date="2021-08" db="EMBL/GenBank/DDBJ databases">
        <authorList>
            <person name="Gostincar C."/>
            <person name="Sun X."/>
            <person name="Song Z."/>
            <person name="Gunde-Cimerman N."/>
        </authorList>
    </citation>
    <scope>NUCLEOTIDE SEQUENCE</scope>
    <source>
        <strain evidence="1">EXF-8016</strain>
    </source>
</reference>
<protein>
    <submittedName>
        <fullName evidence="1">Uncharacterized protein</fullName>
    </submittedName>
</protein>
<evidence type="ECO:0000313" key="1">
    <source>
        <dbReference type="EMBL" id="KAH0238018.1"/>
    </source>
</evidence>
<comment type="caution">
    <text evidence="1">The sequence shown here is derived from an EMBL/GenBank/DDBJ whole genome shotgun (WGS) entry which is preliminary data.</text>
</comment>
<dbReference type="Proteomes" id="UP000767238">
    <property type="component" value="Unassembled WGS sequence"/>
</dbReference>
<sequence>LLKSCCVGGMWEVVPLVFESVGSLLGGHVDTSAVLLRLLSSSPHVSVASFEAKFCFATSSLVVVFDFFSDSPALDSDRPSVSAAFADGMTSSSSVPVPSLILISSSSSSALGSLSKTSMHPVEEEAQEHNQLVSEGSLFLWLSSPARFYLCASCLEPLFRAFASSSWLVVHGFSLLLVLFSVSVPPPPSREVCLLRVQGASDSITDSAVR</sequence>
<reference evidence="1" key="1">
    <citation type="journal article" date="2021" name="J Fungi (Basel)">
        <title>Virulence traits and population genomics of the black yeast Aureobasidium melanogenum.</title>
        <authorList>
            <person name="Cernosa A."/>
            <person name="Sun X."/>
            <person name="Gostincar C."/>
            <person name="Fang C."/>
            <person name="Gunde-Cimerman N."/>
            <person name="Song Z."/>
        </authorList>
    </citation>
    <scope>NUCLEOTIDE SEQUENCE</scope>
    <source>
        <strain evidence="1">EXF-8016</strain>
    </source>
</reference>